<reference evidence="2 3" key="1">
    <citation type="submission" date="2019-02" db="EMBL/GenBank/DDBJ databases">
        <title>Deep-cultivation of Planctomycetes and their phenomic and genomic characterization uncovers novel biology.</title>
        <authorList>
            <person name="Wiegand S."/>
            <person name="Jogler M."/>
            <person name="Boedeker C."/>
            <person name="Pinto D."/>
            <person name="Vollmers J."/>
            <person name="Rivas-Marin E."/>
            <person name="Kohn T."/>
            <person name="Peeters S.H."/>
            <person name="Heuer A."/>
            <person name="Rast P."/>
            <person name="Oberbeckmann S."/>
            <person name="Bunk B."/>
            <person name="Jeske O."/>
            <person name="Meyerdierks A."/>
            <person name="Storesund J.E."/>
            <person name="Kallscheuer N."/>
            <person name="Luecker S."/>
            <person name="Lage O.M."/>
            <person name="Pohl T."/>
            <person name="Merkel B.J."/>
            <person name="Hornburger P."/>
            <person name="Mueller R.-W."/>
            <person name="Bruemmer F."/>
            <person name="Labrenz M."/>
            <person name="Spormann A.M."/>
            <person name="Op den Camp H."/>
            <person name="Overmann J."/>
            <person name="Amann R."/>
            <person name="Jetten M.S.M."/>
            <person name="Mascher T."/>
            <person name="Medema M.H."/>
            <person name="Devos D.P."/>
            <person name="Kaster A.-K."/>
            <person name="Ovreas L."/>
            <person name="Rohde M."/>
            <person name="Galperin M.Y."/>
            <person name="Jogler C."/>
        </authorList>
    </citation>
    <scope>NUCLEOTIDE SEQUENCE [LARGE SCALE GENOMIC DNA]</scope>
    <source>
        <strain evidence="2 3">Pan181</strain>
    </source>
</reference>
<sequence>MYDRQESEYYRAKQKAASRICKGWVKPADLPSNAEIREAIQSFARLLEGDKRNENLQSMRVAALRMMRRLQAFRPRLIGSVLTGHTRQGSDIDLHVFSDSAEAITHLLDYDGLTYQVERKQVRKDGEERIYTHIHVRSEYSFELTMYTPDQHSYVFKSSITGKAIERASIPQLEQFLASEYPDLDIEAAIEEHEAGVDCYRLFESLLLPLEDVKQDPRYHPEGDVLYHSLQVFDHARDEMPYDEEFLTAALLHDVGKGIDPRDHVNAGLEALEGFVTERTAWLIEYHMHCHLIADGAIGARAHRRLRECEWYDDLLVLGECDRAGRQSGVEAPELDEALDYLRDLGGMFDP</sequence>
<accession>A0A518ARJ9</accession>
<keyword evidence="2" id="KW-0548">Nucleotidyltransferase</keyword>
<dbReference type="EMBL" id="CP036278">
    <property type="protein sequence ID" value="QDU57334.1"/>
    <property type="molecule type" value="Genomic_DNA"/>
</dbReference>
<organism evidence="2 3">
    <name type="scientific">Aeoliella mucimassa</name>
    <dbReference type="NCBI Taxonomy" id="2527972"/>
    <lineage>
        <taxon>Bacteria</taxon>
        <taxon>Pseudomonadati</taxon>
        <taxon>Planctomycetota</taxon>
        <taxon>Planctomycetia</taxon>
        <taxon>Pirellulales</taxon>
        <taxon>Lacipirellulaceae</taxon>
        <taxon>Aeoliella</taxon>
    </lineage>
</organism>
<dbReference type="KEGG" id="amuc:Pan181_35490"/>
<evidence type="ECO:0000313" key="3">
    <source>
        <dbReference type="Proteomes" id="UP000315750"/>
    </source>
</evidence>
<keyword evidence="3" id="KW-1185">Reference proteome</keyword>
<dbReference type="GO" id="GO:0004810">
    <property type="term" value="F:CCA tRNA nucleotidyltransferase activity"/>
    <property type="evidence" value="ECO:0007669"/>
    <property type="project" value="UniProtKB-EC"/>
</dbReference>
<dbReference type="Proteomes" id="UP000315750">
    <property type="component" value="Chromosome"/>
</dbReference>
<protein>
    <submittedName>
        <fullName evidence="2">Multifunctional CCA protein</fullName>
        <ecNumber evidence="2">2.7.7.72</ecNumber>
    </submittedName>
</protein>
<evidence type="ECO:0000259" key="1">
    <source>
        <dbReference type="Pfam" id="PF01966"/>
    </source>
</evidence>
<feature type="domain" description="HD" evidence="1">
    <location>
        <begin position="225"/>
        <end position="294"/>
    </location>
</feature>
<evidence type="ECO:0000313" key="2">
    <source>
        <dbReference type="EMBL" id="QDU57334.1"/>
    </source>
</evidence>
<dbReference type="SUPFAM" id="SSF81301">
    <property type="entry name" value="Nucleotidyltransferase"/>
    <property type="match status" value="1"/>
</dbReference>
<keyword evidence="2" id="KW-0808">Transferase</keyword>
<dbReference type="InterPro" id="IPR006674">
    <property type="entry name" value="HD_domain"/>
</dbReference>
<dbReference type="CDD" id="cd00077">
    <property type="entry name" value="HDc"/>
    <property type="match status" value="1"/>
</dbReference>
<gene>
    <name evidence="2" type="primary">cca</name>
    <name evidence="2" type="ORF">Pan181_35490</name>
</gene>
<dbReference type="Pfam" id="PF01966">
    <property type="entry name" value="HD"/>
    <property type="match status" value="1"/>
</dbReference>
<dbReference type="EC" id="2.7.7.72" evidence="2"/>
<dbReference type="AlphaFoldDB" id="A0A518ARJ9"/>
<dbReference type="Gene3D" id="1.10.3210.10">
    <property type="entry name" value="Hypothetical protein af1432"/>
    <property type="match status" value="1"/>
</dbReference>
<dbReference type="SUPFAM" id="SSF109604">
    <property type="entry name" value="HD-domain/PDEase-like"/>
    <property type="match status" value="1"/>
</dbReference>
<proteinExistence type="predicted"/>
<dbReference type="InterPro" id="IPR003607">
    <property type="entry name" value="HD/PDEase_dom"/>
</dbReference>
<name>A0A518ARJ9_9BACT</name>
<dbReference type="InterPro" id="IPR043519">
    <property type="entry name" value="NT_sf"/>
</dbReference>